<protein>
    <submittedName>
        <fullName evidence="2">Uncharacterized protein</fullName>
    </submittedName>
</protein>
<evidence type="ECO:0000313" key="2">
    <source>
        <dbReference type="EMBL" id="ONK56019.1"/>
    </source>
</evidence>
<reference evidence="3" key="1">
    <citation type="journal article" date="2017" name="Nat. Commun.">
        <title>The asparagus genome sheds light on the origin and evolution of a young Y chromosome.</title>
        <authorList>
            <person name="Harkess A."/>
            <person name="Zhou J."/>
            <person name="Xu C."/>
            <person name="Bowers J.E."/>
            <person name="Van der Hulst R."/>
            <person name="Ayyampalayam S."/>
            <person name="Mercati F."/>
            <person name="Riccardi P."/>
            <person name="McKain M.R."/>
            <person name="Kakrana A."/>
            <person name="Tang H."/>
            <person name="Ray J."/>
            <person name="Groenendijk J."/>
            <person name="Arikit S."/>
            <person name="Mathioni S.M."/>
            <person name="Nakano M."/>
            <person name="Shan H."/>
            <person name="Telgmann-Rauber A."/>
            <person name="Kanno A."/>
            <person name="Yue Z."/>
            <person name="Chen H."/>
            <person name="Li W."/>
            <person name="Chen Y."/>
            <person name="Xu X."/>
            <person name="Zhang Y."/>
            <person name="Luo S."/>
            <person name="Chen H."/>
            <person name="Gao J."/>
            <person name="Mao Z."/>
            <person name="Pires J.C."/>
            <person name="Luo M."/>
            <person name="Kudrna D."/>
            <person name="Wing R.A."/>
            <person name="Meyers B.C."/>
            <person name="Yi K."/>
            <person name="Kong H."/>
            <person name="Lavrijsen P."/>
            <person name="Sunseri F."/>
            <person name="Falavigna A."/>
            <person name="Ye Y."/>
            <person name="Leebens-Mack J.H."/>
            <person name="Chen G."/>
        </authorList>
    </citation>
    <scope>NUCLEOTIDE SEQUENCE [LARGE SCALE GENOMIC DNA]</scope>
    <source>
        <strain evidence="3">cv. DH0086</strain>
    </source>
</reference>
<dbReference type="EMBL" id="CM007390">
    <property type="protein sequence ID" value="ONK56019.1"/>
    <property type="molecule type" value="Genomic_DNA"/>
</dbReference>
<feature type="compositionally biased region" description="Acidic residues" evidence="1">
    <location>
        <begin position="139"/>
        <end position="148"/>
    </location>
</feature>
<evidence type="ECO:0000313" key="3">
    <source>
        <dbReference type="Proteomes" id="UP000243459"/>
    </source>
</evidence>
<dbReference type="Proteomes" id="UP000243459">
    <property type="component" value="Chromosome 10"/>
</dbReference>
<feature type="compositionally biased region" description="Basic and acidic residues" evidence="1">
    <location>
        <begin position="110"/>
        <end position="133"/>
    </location>
</feature>
<feature type="compositionally biased region" description="Gly residues" evidence="1">
    <location>
        <begin position="153"/>
        <end position="162"/>
    </location>
</feature>
<keyword evidence="3" id="KW-1185">Reference proteome</keyword>
<feature type="region of interest" description="Disordered" evidence="1">
    <location>
        <begin position="107"/>
        <end position="162"/>
    </location>
</feature>
<dbReference type="Gramene" id="ONK56019">
    <property type="protein sequence ID" value="ONK56019"/>
    <property type="gene ID" value="A4U43_C10F3300"/>
</dbReference>
<gene>
    <name evidence="2" type="ORF">A4U43_C10F3300</name>
</gene>
<sequence length="162" mass="18963">MAKMVQGLWWKRTWLLQPMSRDRRIQRYYGLPLYENEHQSIMTFVKEKGPIKEWRLGAHVKCWEEKRAIQFYFLMIMWRSQEFFLLWAKNRWATPLPDYLHHQRPPWFPHEGEQHEDGDPGHHRGRNSDREGGAHGGEAEDAAVEDGGVEGRPTGGEVGAGA</sequence>
<dbReference type="AlphaFoldDB" id="A0A5P1E0T6"/>
<accession>A0A5P1E0T6</accession>
<name>A0A5P1E0T6_ASPOF</name>
<proteinExistence type="predicted"/>
<organism evidence="2 3">
    <name type="scientific">Asparagus officinalis</name>
    <name type="common">Garden asparagus</name>
    <dbReference type="NCBI Taxonomy" id="4686"/>
    <lineage>
        <taxon>Eukaryota</taxon>
        <taxon>Viridiplantae</taxon>
        <taxon>Streptophyta</taxon>
        <taxon>Embryophyta</taxon>
        <taxon>Tracheophyta</taxon>
        <taxon>Spermatophyta</taxon>
        <taxon>Magnoliopsida</taxon>
        <taxon>Liliopsida</taxon>
        <taxon>Asparagales</taxon>
        <taxon>Asparagaceae</taxon>
        <taxon>Asparagoideae</taxon>
        <taxon>Asparagus</taxon>
    </lineage>
</organism>
<evidence type="ECO:0000256" key="1">
    <source>
        <dbReference type="SAM" id="MobiDB-lite"/>
    </source>
</evidence>